<dbReference type="STRING" id="39946.B8AMZ1"/>
<keyword evidence="2" id="KW-1185">Reference proteome</keyword>
<name>B8AMZ1_ORYSI</name>
<reference evidence="1 2" key="1">
    <citation type="journal article" date="2005" name="PLoS Biol.">
        <title>The genomes of Oryza sativa: a history of duplications.</title>
        <authorList>
            <person name="Yu J."/>
            <person name="Wang J."/>
            <person name="Lin W."/>
            <person name="Li S."/>
            <person name="Li H."/>
            <person name="Zhou J."/>
            <person name="Ni P."/>
            <person name="Dong W."/>
            <person name="Hu S."/>
            <person name="Zeng C."/>
            <person name="Zhang J."/>
            <person name="Zhang Y."/>
            <person name="Li R."/>
            <person name="Xu Z."/>
            <person name="Li S."/>
            <person name="Li X."/>
            <person name="Zheng H."/>
            <person name="Cong L."/>
            <person name="Lin L."/>
            <person name="Yin J."/>
            <person name="Geng J."/>
            <person name="Li G."/>
            <person name="Shi J."/>
            <person name="Liu J."/>
            <person name="Lv H."/>
            <person name="Li J."/>
            <person name="Wang J."/>
            <person name="Deng Y."/>
            <person name="Ran L."/>
            <person name="Shi X."/>
            <person name="Wang X."/>
            <person name="Wu Q."/>
            <person name="Li C."/>
            <person name="Ren X."/>
            <person name="Wang J."/>
            <person name="Wang X."/>
            <person name="Li D."/>
            <person name="Liu D."/>
            <person name="Zhang X."/>
            <person name="Ji Z."/>
            <person name="Zhao W."/>
            <person name="Sun Y."/>
            <person name="Zhang Z."/>
            <person name="Bao J."/>
            <person name="Han Y."/>
            <person name="Dong L."/>
            <person name="Ji J."/>
            <person name="Chen P."/>
            <person name="Wu S."/>
            <person name="Liu J."/>
            <person name="Xiao Y."/>
            <person name="Bu D."/>
            <person name="Tan J."/>
            <person name="Yang L."/>
            <person name="Ye C."/>
            <person name="Zhang J."/>
            <person name="Xu J."/>
            <person name="Zhou Y."/>
            <person name="Yu Y."/>
            <person name="Zhang B."/>
            <person name="Zhuang S."/>
            <person name="Wei H."/>
            <person name="Liu B."/>
            <person name="Lei M."/>
            <person name="Yu H."/>
            <person name="Li Y."/>
            <person name="Xu H."/>
            <person name="Wei S."/>
            <person name="He X."/>
            <person name="Fang L."/>
            <person name="Zhang Z."/>
            <person name="Zhang Y."/>
            <person name="Huang X."/>
            <person name="Su Z."/>
            <person name="Tong W."/>
            <person name="Li J."/>
            <person name="Tong Z."/>
            <person name="Li S."/>
            <person name="Ye J."/>
            <person name="Wang L."/>
            <person name="Fang L."/>
            <person name="Lei T."/>
            <person name="Chen C."/>
            <person name="Chen H."/>
            <person name="Xu Z."/>
            <person name="Li H."/>
            <person name="Huang H."/>
            <person name="Zhang F."/>
            <person name="Xu H."/>
            <person name="Li N."/>
            <person name="Zhao C."/>
            <person name="Li S."/>
            <person name="Dong L."/>
            <person name="Huang Y."/>
            <person name="Li L."/>
            <person name="Xi Y."/>
            <person name="Qi Q."/>
            <person name="Li W."/>
            <person name="Zhang B."/>
            <person name="Hu W."/>
            <person name="Zhang Y."/>
            <person name="Tian X."/>
            <person name="Jiao Y."/>
            <person name="Liang X."/>
            <person name="Jin J."/>
            <person name="Gao L."/>
            <person name="Zheng W."/>
            <person name="Hao B."/>
            <person name="Liu S."/>
            <person name="Wang W."/>
            <person name="Yuan L."/>
            <person name="Cao M."/>
            <person name="McDermott J."/>
            <person name="Samudrala R."/>
            <person name="Wang J."/>
            <person name="Wong G.K."/>
            <person name="Yang H."/>
        </authorList>
    </citation>
    <scope>NUCLEOTIDE SEQUENCE [LARGE SCALE GENOMIC DNA]</scope>
    <source>
        <strain evidence="2">cv. 93-11</strain>
    </source>
</reference>
<organism evidence="1 2">
    <name type="scientific">Oryza sativa subsp. indica</name>
    <name type="common">Rice</name>
    <dbReference type="NCBI Taxonomy" id="39946"/>
    <lineage>
        <taxon>Eukaryota</taxon>
        <taxon>Viridiplantae</taxon>
        <taxon>Streptophyta</taxon>
        <taxon>Embryophyta</taxon>
        <taxon>Tracheophyta</taxon>
        <taxon>Spermatophyta</taxon>
        <taxon>Magnoliopsida</taxon>
        <taxon>Liliopsida</taxon>
        <taxon>Poales</taxon>
        <taxon>Poaceae</taxon>
        <taxon>BOP clade</taxon>
        <taxon>Oryzoideae</taxon>
        <taxon>Oryzeae</taxon>
        <taxon>Oryzinae</taxon>
        <taxon>Oryza</taxon>
        <taxon>Oryza sativa</taxon>
    </lineage>
</organism>
<dbReference type="HOGENOM" id="CLU_2175183_0_0_1"/>
<evidence type="ECO:0000313" key="2">
    <source>
        <dbReference type="Proteomes" id="UP000007015"/>
    </source>
</evidence>
<proteinExistence type="predicted"/>
<gene>
    <name evidence="1" type="ORF">OsI_11305</name>
</gene>
<protein>
    <submittedName>
        <fullName evidence="1">Uncharacterized protein</fullName>
    </submittedName>
</protein>
<dbReference type="EMBL" id="CM000128">
    <property type="protein sequence ID" value="EEC75123.1"/>
    <property type="molecule type" value="Genomic_DNA"/>
</dbReference>
<accession>B8AMZ1</accession>
<evidence type="ECO:0000313" key="1">
    <source>
        <dbReference type="EMBL" id="EEC75123.1"/>
    </source>
</evidence>
<sequence length="135" mass="14731">MEAMRALARQHSVALAHYVAAPGAAAPALARSASCAEGRSMVPHDDEGDAAVEQRVTHRWPRRSSVSRLASLERFECGSWSPPALAAHEAEHFAQEVAKFAFTISHTRRSNLGSNCVHQVIYTICPYQCNMSLSL</sequence>
<dbReference type="AlphaFoldDB" id="B8AMZ1"/>
<dbReference type="Gramene" id="BGIOSGA010858-TA">
    <property type="protein sequence ID" value="BGIOSGA010858-PA"/>
    <property type="gene ID" value="BGIOSGA010858"/>
</dbReference>
<dbReference type="Proteomes" id="UP000007015">
    <property type="component" value="Chromosome 3"/>
</dbReference>